<organism evidence="4 5">
    <name type="scientific">Paralvinella palmiformis</name>
    <dbReference type="NCBI Taxonomy" id="53620"/>
    <lineage>
        <taxon>Eukaryota</taxon>
        <taxon>Metazoa</taxon>
        <taxon>Spiralia</taxon>
        <taxon>Lophotrochozoa</taxon>
        <taxon>Annelida</taxon>
        <taxon>Polychaeta</taxon>
        <taxon>Sedentaria</taxon>
        <taxon>Canalipalpata</taxon>
        <taxon>Terebellida</taxon>
        <taxon>Terebelliformia</taxon>
        <taxon>Alvinellidae</taxon>
        <taxon>Paralvinella</taxon>
    </lineage>
</organism>
<dbReference type="PROSITE" id="PS50297">
    <property type="entry name" value="ANK_REP_REGION"/>
    <property type="match status" value="5"/>
</dbReference>
<evidence type="ECO:0000256" key="1">
    <source>
        <dbReference type="ARBA" id="ARBA00022737"/>
    </source>
</evidence>
<dbReference type="EMBL" id="JAODUP010000611">
    <property type="protein sequence ID" value="KAK2146389.1"/>
    <property type="molecule type" value="Genomic_DNA"/>
</dbReference>
<name>A0AAD9J4Q4_9ANNE</name>
<dbReference type="Proteomes" id="UP001208570">
    <property type="component" value="Unassembled WGS sequence"/>
</dbReference>
<feature type="repeat" description="ANK" evidence="3">
    <location>
        <begin position="265"/>
        <end position="298"/>
    </location>
</feature>
<dbReference type="PANTHER" id="PTHR24171">
    <property type="entry name" value="ANKYRIN REPEAT DOMAIN-CONTAINING PROTEIN 39-RELATED"/>
    <property type="match status" value="1"/>
</dbReference>
<keyword evidence="2 3" id="KW-0040">ANK repeat</keyword>
<dbReference type="InterPro" id="IPR002110">
    <property type="entry name" value="Ankyrin_rpt"/>
</dbReference>
<evidence type="ECO:0000313" key="5">
    <source>
        <dbReference type="Proteomes" id="UP001208570"/>
    </source>
</evidence>
<accession>A0AAD9J4Q4</accession>
<keyword evidence="1" id="KW-0677">Repeat</keyword>
<keyword evidence="5" id="KW-1185">Reference proteome</keyword>
<dbReference type="Pfam" id="PF12796">
    <property type="entry name" value="Ank_2"/>
    <property type="match status" value="3"/>
</dbReference>
<dbReference type="PROSITE" id="PS50088">
    <property type="entry name" value="ANK_REPEAT"/>
    <property type="match status" value="6"/>
</dbReference>
<evidence type="ECO:0000256" key="3">
    <source>
        <dbReference type="PROSITE-ProRule" id="PRU00023"/>
    </source>
</evidence>
<evidence type="ECO:0000313" key="4">
    <source>
        <dbReference type="EMBL" id="KAK2146389.1"/>
    </source>
</evidence>
<feature type="repeat" description="ANK" evidence="3">
    <location>
        <begin position="161"/>
        <end position="193"/>
    </location>
</feature>
<feature type="repeat" description="ANK" evidence="3">
    <location>
        <begin position="194"/>
        <end position="227"/>
    </location>
</feature>
<reference evidence="4" key="1">
    <citation type="journal article" date="2023" name="Mol. Biol. Evol.">
        <title>Third-Generation Sequencing Reveals the Adaptive Role of the Epigenome in Three Deep-Sea Polychaetes.</title>
        <authorList>
            <person name="Perez M."/>
            <person name="Aroh O."/>
            <person name="Sun Y."/>
            <person name="Lan Y."/>
            <person name="Juniper S.K."/>
            <person name="Young C.R."/>
            <person name="Angers B."/>
            <person name="Qian P.Y."/>
        </authorList>
    </citation>
    <scope>NUCLEOTIDE SEQUENCE</scope>
    <source>
        <strain evidence="4">P08H-3</strain>
    </source>
</reference>
<dbReference type="Gene3D" id="1.25.40.20">
    <property type="entry name" value="Ankyrin repeat-containing domain"/>
    <property type="match status" value="3"/>
</dbReference>
<protein>
    <submittedName>
        <fullName evidence="4">Uncharacterized protein</fullName>
    </submittedName>
</protein>
<dbReference type="AlphaFoldDB" id="A0AAD9J4Q4"/>
<sequence length="393" mass="42452">MADSEDSAAPSGIVSAIRDNLEQAFADDVPQSRSGSQDDLDMPHQEALKSALSALNAQSVDDLAKRGMWTRDTILDSAKFHNPLHYLVECYVSAVETGGAANLLQSFSECLSVILDHDVDINEGDINRNTPLHLVCHHCGDEPVIRKLTASGSKVNLENVNNQTPLHLATDNGTSGDVEALLTAGADPNKLDCIGYGPLHIAVKYRRNRDIIKCLVACGADVDLQSQDARGRGSAPLHTAIRHDRKENVKLLLELGASSDVIDSSGQTALLLAAKYDITGDMITYLLQSGAHIDATDTIYEETALHKAIKRNMIENIKVLIGKGASLSQPDVNGDTPLHTAATLCQNIETWVALMSGNKPDIRRRNAKKQTVLDRASRASNKLAVNILKQMAE</sequence>
<proteinExistence type="predicted"/>
<feature type="repeat" description="ANK" evidence="3">
    <location>
        <begin position="300"/>
        <end position="332"/>
    </location>
</feature>
<gene>
    <name evidence="4" type="ORF">LSH36_611g02045</name>
</gene>
<feature type="repeat" description="ANK" evidence="3">
    <location>
        <begin position="232"/>
        <end position="264"/>
    </location>
</feature>
<dbReference type="SUPFAM" id="SSF48403">
    <property type="entry name" value="Ankyrin repeat"/>
    <property type="match status" value="1"/>
</dbReference>
<evidence type="ECO:0000256" key="2">
    <source>
        <dbReference type="ARBA" id="ARBA00023043"/>
    </source>
</evidence>
<comment type="caution">
    <text evidence="4">The sequence shown here is derived from an EMBL/GenBank/DDBJ whole genome shotgun (WGS) entry which is preliminary data.</text>
</comment>
<dbReference type="InterPro" id="IPR036770">
    <property type="entry name" value="Ankyrin_rpt-contain_sf"/>
</dbReference>
<dbReference type="SMART" id="SM00248">
    <property type="entry name" value="ANK"/>
    <property type="match status" value="8"/>
</dbReference>
<feature type="repeat" description="ANK" evidence="3">
    <location>
        <begin position="127"/>
        <end position="160"/>
    </location>
</feature>